<dbReference type="Pfam" id="PF16862">
    <property type="entry name" value="Glyco_hydro_79C"/>
    <property type="match status" value="1"/>
</dbReference>
<evidence type="ECO:0000256" key="1">
    <source>
        <dbReference type="SAM" id="Phobius"/>
    </source>
</evidence>
<dbReference type="STRING" id="1423351.A0A074RUA5"/>
<keyword evidence="1" id="KW-1133">Transmembrane helix</keyword>
<protein>
    <submittedName>
        <fullName evidence="3">Glycoside hydrolase family 79 protein</fullName>
    </submittedName>
</protein>
<comment type="caution">
    <text evidence="3">The sequence shown here is derived from an EMBL/GenBank/DDBJ whole genome shotgun (WGS) entry which is preliminary data.</text>
</comment>
<dbReference type="InterPro" id="IPR052974">
    <property type="entry name" value="GH79_Enzymes"/>
</dbReference>
<dbReference type="HOGENOM" id="CLU_1235640_0_0_1"/>
<keyword evidence="4" id="KW-1185">Reference proteome</keyword>
<reference evidence="3 4" key="1">
    <citation type="submission" date="2013-12" db="EMBL/GenBank/DDBJ databases">
        <authorList>
            <person name="Cubeta M."/>
            <person name="Pakala S."/>
            <person name="Fedorova N."/>
            <person name="Thomas E."/>
            <person name="Dean R."/>
            <person name="Jabaji S."/>
            <person name="Neate S."/>
            <person name="Toda T."/>
            <person name="Tavantzis S."/>
            <person name="Vilgalys R."/>
            <person name="Bharathan N."/>
            <person name="Pakala S."/>
            <person name="Losada L.S."/>
            <person name="Zafar N."/>
            <person name="Nierman W."/>
        </authorList>
    </citation>
    <scope>NUCLEOTIDE SEQUENCE [LARGE SCALE GENOMIC DNA]</scope>
    <source>
        <strain evidence="3 4">123E</strain>
    </source>
</reference>
<accession>A0A074RUA5</accession>
<dbReference type="OrthoDB" id="2796951at2759"/>
<dbReference type="EMBL" id="AZST01000556">
    <property type="protein sequence ID" value="KEP48213.1"/>
    <property type="molecule type" value="Genomic_DNA"/>
</dbReference>
<evidence type="ECO:0000313" key="4">
    <source>
        <dbReference type="Proteomes" id="UP000027456"/>
    </source>
</evidence>
<dbReference type="PANTHER" id="PTHR36183">
    <property type="entry name" value="BETA-GLUCURONIDASE"/>
    <property type="match status" value="1"/>
</dbReference>
<feature type="transmembrane region" description="Helical" evidence="1">
    <location>
        <begin position="203"/>
        <end position="222"/>
    </location>
</feature>
<gene>
    <name evidence="3" type="ORF">V565_130800</name>
</gene>
<evidence type="ECO:0000313" key="3">
    <source>
        <dbReference type="EMBL" id="KEP48213.1"/>
    </source>
</evidence>
<dbReference type="InterPro" id="IPR031728">
    <property type="entry name" value="GlcAase_C"/>
</dbReference>
<sequence length="224" mass="23286">MPRFPSEKSRIVNLAANNNDNLSPGYVVYEDGAPSRVLLIYYIDDNTGAHDATARIQIGGGDGVAVSPLTQVRVKYFSAPSVSFKGNMTWAGQTLGNHFESDGRLQGSEVIETIQCQNNICPIPLKAPSLALVFLTDAALANSSPASSATASFETSVLTRIRHTATVDQEVLSTSNGRGGHWGNPVGSTSFGSVGAAVGGFRAPGVGVLVGLVVGVAAVVGLRW</sequence>
<dbReference type="PANTHER" id="PTHR36183:SF2">
    <property type="entry name" value="BETA-GLUCURONIDASE C-TERMINAL DOMAIN-CONTAINING PROTEIN"/>
    <property type="match status" value="1"/>
</dbReference>
<proteinExistence type="predicted"/>
<dbReference type="Proteomes" id="UP000027456">
    <property type="component" value="Unassembled WGS sequence"/>
</dbReference>
<dbReference type="AlphaFoldDB" id="A0A074RUA5"/>
<feature type="domain" description="Beta-glucuronidase C-terminal" evidence="2">
    <location>
        <begin position="25"/>
        <end position="132"/>
    </location>
</feature>
<keyword evidence="1" id="KW-0812">Transmembrane</keyword>
<keyword evidence="3" id="KW-0378">Hydrolase</keyword>
<organism evidence="3 4">
    <name type="scientific">Rhizoctonia solani 123E</name>
    <dbReference type="NCBI Taxonomy" id="1423351"/>
    <lineage>
        <taxon>Eukaryota</taxon>
        <taxon>Fungi</taxon>
        <taxon>Dikarya</taxon>
        <taxon>Basidiomycota</taxon>
        <taxon>Agaricomycotina</taxon>
        <taxon>Agaricomycetes</taxon>
        <taxon>Cantharellales</taxon>
        <taxon>Ceratobasidiaceae</taxon>
        <taxon>Rhizoctonia</taxon>
    </lineage>
</organism>
<evidence type="ECO:0000259" key="2">
    <source>
        <dbReference type="Pfam" id="PF16862"/>
    </source>
</evidence>
<dbReference type="GO" id="GO:0016787">
    <property type="term" value="F:hydrolase activity"/>
    <property type="evidence" value="ECO:0007669"/>
    <property type="project" value="UniProtKB-KW"/>
</dbReference>
<keyword evidence="1" id="KW-0472">Membrane</keyword>
<name>A0A074RUA5_9AGAM</name>